<organism evidence="3 4">
    <name type="scientific">Mucilaginibacter jinjuensis</name>
    <dbReference type="NCBI Taxonomy" id="1176721"/>
    <lineage>
        <taxon>Bacteria</taxon>
        <taxon>Pseudomonadati</taxon>
        <taxon>Bacteroidota</taxon>
        <taxon>Sphingobacteriia</taxon>
        <taxon>Sphingobacteriales</taxon>
        <taxon>Sphingobacteriaceae</taxon>
        <taxon>Mucilaginibacter</taxon>
    </lineage>
</organism>
<dbReference type="Gene3D" id="3.10.590.10">
    <property type="entry name" value="ph1033 like domains"/>
    <property type="match status" value="1"/>
</dbReference>
<dbReference type="Pfam" id="PF01878">
    <property type="entry name" value="EVE"/>
    <property type="match status" value="1"/>
</dbReference>
<protein>
    <recommendedName>
        <fullName evidence="1">UPF0310 protein PQO05_23285</fullName>
    </recommendedName>
</protein>
<dbReference type="InterPro" id="IPR022996">
    <property type="entry name" value="UPF0310"/>
</dbReference>
<sequence>MESKYWITVVSKDHALRAAAGGFIQINHGKEVPLKRMMPGDWLLIYSSKQFLDGDVKVQAFTAIGQVTDDEIYQHKMSETFIPFRRNIRFCDCVETPIAPLIPDLDFIKNKQSWGYPFRFGFFEIDKADFELIRKQMLPD</sequence>
<proteinExistence type="inferred from homology"/>
<gene>
    <name evidence="3" type="ORF">PQO05_23285</name>
</gene>
<comment type="similarity">
    <text evidence="1">Belongs to the UPF0310 family.</text>
</comment>
<dbReference type="SUPFAM" id="SSF88697">
    <property type="entry name" value="PUA domain-like"/>
    <property type="match status" value="1"/>
</dbReference>
<dbReference type="EMBL" id="CP117167">
    <property type="protein sequence ID" value="WCT11657.1"/>
    <property type="molecule type" value="Genomic_DNA"/>
</dbReference>
<evidence type="ECO:0000259" key="2">
    <source>
        <dbReference type="Pfam" id="PF01878"/>
    </source>
</evidence>
<dbReference type="Proteomes" id="UP001216139">
    <property type="component" value="Chromosome"/>
</dbReference>
<dbReference type="InterPro" id="IPR015947">
    <property type="entry name" value="PUA-like_sf"/>
</dbReference>
<accession>A0ABY7T5M5</accession>
<keyword evidence="4" id="KW-1185">Reference proteome</keyword>
<dbReference type="RefSeq" id="WP_273629846.1">
    <property type="nucleotide sequence ID" value="NZ_CP117167.1"/>
</dbReference>
<dbReference type="InterPro" id="IPR002740">
    <property type="entry name" value="EVE_domain"/>
</dbReference>
<feature type="domain" description="EVE" evidence="2">
    <location>
        <begin position="4"/>
        <end position="135"/>
    </location>
</feature>
<reference evidence="3 4" key="1">
    <citation type="submission" date="2023-02" db="EMBL/GenBank/DDBJ databases">
        <title>Genome sequence of Mucilaginibacter jinjuensis strain KACC 16571.</title>
        <authorList>
            <person name="Kim S."/>
            <person name="Heo J."/>
            <person name="Kwon S.-W."/>
        </authorList>
    </citation>
    <scope>NUCLEOTIDE SEQUENCE [LARGE SCALE GENOMIC DNA]</scope>
    <source>
        <strain evidence="3 4">KACC 16571</strain>
    </source>
</reference>
<dbReference type="NCBIfam" id="NF002616">
    <property type="entry name" value="PRK02268.1-2"/>
    <property type="match status" value="1"/>
</dbReference>
<dbReference type="HAMAP" id="MF_00771">
    <property type="entry name" value="UPF0310"/>
    <property type="match status" value="1"/>
</dbReference>
<dbReference type="CDD" id="cd21132">
    <property type="entry name" value="EVE-like"/>
    <property type="match status" value="1"/>
</dbReference>
<evidence type="ECO:0000313" key="3">
    <source>
        <dbReference type="EMBL" id="WCT11657.1"/>
    </source>
</evidence>
<name>A0ABY7T5M5_9SPHI</name>
<evidence type="ECO:0000256" key="1">
    <source>
        <dbReference type="HAMAP-Rule" id="MF_00771"/>
    </source>
</evidence>
<evidence type="ECO:0000313" key="4">
    <source>
        <dbReference type="Proteomes" id="UP001216139"/>
    </source>
</evidence>